<dbReference type="AlphaFoldDB" id="A0A839HG08"/>
<protein>
    <submittedName>
        <fullName evidence="2">Helix-turn-helix transcriptional regulator</fullName>
    </submittedName>
</protein>
<comment type="caution">
    <text evidence="2">The sequence shown here is derived from an EMBL/GenBank/DDBJ whole genome shotgun (WGS) entry which is preliminary data.</text>
</comment>
<dbReference type="Gene3D" id="1.10.260.40">
    <property type="entry name" value="lambda repressor-like DNA-binding domains"/>
    <property type="match status" value="1"/>
</dbReference>
<evidence type="ECO:0000259" key="1">
    <source>
        <dbReference type="PROSITE" id="PS50943"/>
    </source>
</evidence>
<dbReference type="PROSITE" id="PS50943">
    <property type="entry name" value="HTH_CROC1"/>
    <property type="match status" value="1"/>
</dbReference>
<accession>A0A839HG08</accession>
<dbReference type="InterPro" id="IPR010982">
    <property type="entry name" value="Lambda_DNA-bd_dom_sf"/>
</dbReference>
<proteinExistence type="predicted"/>
<dbReference type="Proteomes" id="UP000586093">
    <property type="component" value="Unassembled WGS sequence"/>
</dbReference>
<organism evidence="2 3">
    <name type="scientific">Aquariibacter albus</name>
    <dbReference type="NCBI Taxonomy" id="2759899"/>
    <lineage>
        <taxon>Bacteria</taxon>
        <taxon>Pseudomonadati</taxon>
        <taxon>Pseudomonadota</taxon>
        <taxon>Betaproteobacteria</taxon>
        <taxon>Burkholderiales</taxon>
        <taxon>Sphaerotilaceae</taxon>
        <taxon>Aquariibacter</taxon>
    </lineage>
</organism>
<evidence type="ECO:0000313" key="2">
    <source>
        <dbReference type="EMBL" id="MBB1160895.1"/>
    </source>
</evidence>
<dbReference type="GO" id="GO:0003677">
    <property type="term" value="F:DNA binding"/>
    <property type="evidence" value="ECO:0007669"/>
    <property type="project" value="InterPro"/>
</dbReference>
<gene>
    <name evidence="2" type="ORF">H4F90_02735</name>
</gene>
<dbReference type="InterPro" id="IPR001387">
    <property type="entry name" value="Cro/C1-type_HTH"/>
</dbReference>
<dbReference type="CDD" id="cd00093">
    <property type="entry name" value="HTH_XRE"/>
    <property type="match status" value="1"/>
</dbReference>
<dbReference type="EMBL" id="JACIVI010000001">
    <property type="protein sequence ID" value="MBB1160895.1"/>
    <property type="molecule type" value="Genomic_DNA"/>
</dbReference>
<dbReference type="RefSeq" id="WP_182661248.1">
    <property type="nucleotide sequence ID" value="NZ_JACIVI010000001.1"/>
</dbReference>
<reference evidence="2 3" key="1">
    <citation type="submission" date="2020-08" db="EMBL/GenBank/DDBJ databases">
        <title>Aquariorum lacteus gen. nov., sp. nov., a new member of the family Comamonadaceae, isolated from freshwater aquarium.</title>
        <authorList>
            <person name="Chun S.-J."/>
        </authorList>
    </citation>
    <scope>NUCLEOTIDE SEQUENCE [LARGE SCALE GENOMIC DNA]</scope>
    <source>
        <strain evidence="2 3">SJAQ100</strain>
    </source>
</reference>
<dbReference type="SMART" id="SM00530">
    <property type="entry name" value="HTH_XRE"/>
    <property type="match status" value="1"/>
</dbReference>
<keyword evidence="3" id="KW-1185">Reference proteome</keyword>
<dbReference type="PANTHER" id="PTHR37301:SF1">
    <property type="entry name" value="DNA-BINDING PROTEIN"/>
    <property type="match status" value="1"/>
</dbReference>
<dbReference type="PANTHER" id="PTHR37301">
    <property type="entry name" value="DNA-BINDING PROTEIN-RELATED"/>
    <property type="match status" value="1"/>
</dbReference>
<sequence>MRQTIPSASRPGAVGCEQPLRNPIDMLSCATPRHKVDALIRSNLFALMRQRQLKAAELARAAGVNRSAVTALANNRASRVELATLERLCIVLGCQLAELLEIVPDSESQAGATVRDGGI</sequence>
<name>A0A839HG08_9BURK</name>
<feature type="domain" description="HTH cro/C1-type" evidence="1">
    <location>
        <begin position="46"/>
        <end position="99"/>
    </location>
</feature>
<evidence type="ECO:0000313" key="3">
    <source>
        <dbReference type="Proteomes" id="UP000586093"/>
    </source>
</evidence>
<dbReference type="Pfam" id="PF13443">
    <property type="entry name" value="HTH_26"/>
    <property type="match status" value="1"/>
</dbReference>
<dbReference type="SUPFAM" id="SSF47413">
    <property type="entry name" value="lambda repressor-like DNA-binding domains"/>
    <property type="match status" value="1"/>
</dbReference>